<dbReference type="Proteomes" id="UP001237448">
    <property type="component" value="Unassembled WGS sequence"/>
</dbReference>
<dbReference type="EC" id="2.7.1.8" evidence="2"/>
<dbReference type="InterPro" id="IPR043129">
    <property type="entry name" value="ATPase_NBD"/>
</dbReference>
<dbReference type="SUPFAM" id="SSF53067">
    <property type="entry name" value="Actin-like ATPase domain"/>
    <property type="match status" value="2"/>
</dbReference>
<proteinExistence type="predicted"/>
<evidence type="ECO:0000313" key="3">
    <source>
        <dbReference type="Proteomes" id="UP001237448"/>
    </source>
</evidence>
<keyword evidence="3" id="KW-1185">Reference proteome</keyword>
<accession>A0ABU0FBK1</accession>
<dbReference type="Pfam" id="PF01869">
    <property type="entry name" value="BcrAD_BadFG"/>
    <property type="match status" value="1"/>
</dbReference>
<protein>
    <submittedName>
        <fullName evidence="2">Glucosamine kinase</fullName>
        <ecNumber evidence="2">2.7.1.8</ecNumber>
    </submittedName>
</protein>
<reference evidence="2 3" key="1">
    <citation type="submission" date="2023-07" db="EMBL/GenBank/DDBJ databases">
        <title>Genomic Encyclopedia of Type Strains, Phase IV (KMG-IV): sequencing the most valuable type-strain genomes for metagenomic binning, comparative biology and taxonomic classification.</title>
        <authorList>
            <person name="Goeker M."/>
        </authorList>
    </citation>
    <scope>NUCLEOTIDE SEQUENCE [LARGE SCALE GENOMIC DNA]</scope>
    <source>
        <strain evidence="2 3">DSM 5896</strain>
    </source>
</reference>
<dbReference type="PANTHER" id="PTHR43190:SF3">
    <property type="entry name" value="N-ACETYL-D-GLUCOSAMINE KINASE"/>
    <property type="match status" value="1"/>
</dbReference>
<keyword evidence="2" id="KW-0418">Kinase</keyword>
<sequence length="300" mass="30767">MTDIDHPPLYFCVDAGATRSRGQLYDGSGTVIASAEAGPANASYDSEEAADSLLDLWRDLNAAAGRDPQDLSGVTFAIGGAGLYVQGPREAFLARGPAFAAVFVMSDGYAALIGAGGGRPCALVTIGTGVAGHRLFADGSSIQRDAWGWIVGDRGSGSWMGVRAIRHALAVRDRIAAPSLLAEAVMAQIGGVTGLLEGALSGLTAHRVAAFAPLVLDLAEKGCPVAAAILARAVGHLTDLVGSLDCADVPLYLNGGLAPVMQPRLVERIGRPVQDAAGDPLEGCLLVARGEAPPERMVFE</sequence>
<dbReference type="RefSeq" id="WP_307425183.1">
    <property type="nucleotide sequence ID" value="NZ_JAUSVK010000001.1"/>
</dbReference>
<comment type="caution">
    <text evidence="2">The sequence shown here is derived from an EMBL/GenBank/DDBJ whole genome shotgun (WGS) entry which is preliminary data.</text>
</comment>
<evidence type="ECO:0000313" key="2">
    <source>
        <dbReference type="EMBL" id="MDQ0391989.1"/>
    </source>
</evidence>
<dbReference type="CDD" id="cd24082">
    <property type="entry name" value="ASKHA_NBD_GspK-like"/>
    <property type="match status" value="1"/>
</dbReference>
<feature type="domain" description="ATPase BadF/BadG/BcrA/BcrD type" evidence="1">
    <location>
        <begin position="13"/>
        <end position="243"/>
    </location>
</feature>
<dbReference type="GO" id="GO:0047931">
    <property type="term" value="F:glucosamine kinase activity"/>
    <property type="evidence" value="ECO:0007669"/>
    <property type="project" value="UniProtKB-EC"/>
</dbReference>
<evidence type="ECO:0000259" key="1">
    <source>
        <dbReference type="Pfam" id="PF01869"/>
    </source>
</evidence>
<name>A0ABU0FBK1_9HYPH</name>
<organism evidence="2 3">
    <name type="scientific">Labrys monachus</name>
    <dbReference type="NCBI Taxonomy" id="217067"/>
    <lineage>
        <taxon>Bacteria</taxon>
        <taxon>Pseudomonadati</taxon>
        <taxon>Pseudomonadota</taxon>
        <taxon>Alphaproteobacteria</taxon>
        <taxon>Hyphomicrobiales</taxon>
        <taxon>Xanthobacteraceae</taxon>
        <taxon>Labrys</taxon>
    </lineage>
</organism>
<gene>
    <name evidence="2" type="ORF">J3R73_001781</name>
</gene>
<keyword evidence="2" id="KW-0808">Transferase</keyword>
<dbReference type="EMBL" id="JAUSVK010000001">
    <property type="protein sequence ID" value="MDQ0391989.1"/>
    <property type="molecule type" value="Genomic_DNA"/>
</dbReference>
<dbReference type="PANTHER" id="PTHR43190">
    <property type="entry name" value="N-ACETYL-D-GLUCOSAMINE KINASE"/>
    <property type="match status" value="1"/>
</dbReference>
<dbReference type="InterPro" id="IPR052519">
    <property type="entry name" value="Euk-type_GlcNAc_Kinase"/>
</dbReference>
<dbReference type="Gene3D" id="3.30.420.40">
    <property type="match status" value="2"/>
</dbReference>
<dbReference type="InterPro" id="IPR002731">
    <property type="entry name" value="ATPase_BadF"/>
</dbReference>